<accession>A0A165MPF6</accession>
<evidence type="ECO:0000313" key="4">
    <source>
        <dbReference type="Proteomes" id="UP000077266"/>
    </source>
</evidence>
<protein>
    <submittedName>
        <fullName evidence="3">Uncharacterized protein</fullName>
    </submittedName>
</protein>
<reference evidence="3 4" key="1">
    <citation type="journal article" date="2016" name="Mol. Biol. Evol.">
        <title>Comparative Genomics of Early-Diverging Mushroom-Forming Fungi Provides Insights into the Origins of Lignocellulose Decay Capabilities.</title>
        <authorList>
            <person name="Nagy L.G."/>
            <person name="Riley R."/>
            <person name="Tritt A."/>
            <person name="Adam C."/>
            <person name="Daum C."/>
            <person name="Floudas D."/>
            <person name="Sun H."/>
            <person name="Yadav J.S."/>
            <person name="Pangilinan J."/>
            <person name="Larsson K.H."/>
            <person name="Matsuura K."/>
            <person name="Barry K."/>
            <person name="Labutti K."/>
            <person name="Kuo R."/>
            <person name="Ohm R.A."/>
            <person name="Bhattacharya S.S."/>
            <person name="Shirouzu T."/>
            <person name="Yoshinaga Y."/>
            <person name="Martin F.M."/>
            <person name="Grigoriev I.V."/>
            <person name="Hibbett D.S."/>
        </authorList>
    </citation>
    <scope>NUCLEOTIDE SEQUENCE [LARGE SCALE GENOMIC DNA]</scope>
    <source>
        <strain evidence="3 4">HHB12029</strain>
    </source>
</reference>
<feature type="signal peptide" evidence="2">
    <location>
        <begin position="1"/>
        <end position="18"/>
    </location>
</feature>
<proteinExistence type="predicted"/>
<keyword evidence="4" id="KW-1185">Reference proteome</keyword>
<dbReference type="InParanoid" id="A0A165MPF6"/>
<sequence>MPPLVVLSILLLVPWTLSAAIRSSVESNVTDEAGVHEIDPITLLAFGSLPTPVVDGVTEADIEPVTRWTNGERFRRGLPPLPPNRRYQGTPVRRQEPSPTIYQGSVQVLDTSDTPIGYISTVGYGGTIYQYQTGSSANVLRVHFTAGPTSGNRINIITDNSGLSGAANAPYFGPAAPTGQDTLTTGTTRGARIIGLSTVSNPGSSPVTQSSPTWSTGKRGETAVWSVDIASGALTMQWVQPSGSVVTGLQLFALQNSLVYGDMAAWKTAYPTYTAIAIRLKFIPSA</sequence>
<dbReference type="AlphaFoldDB" id="A0A165MPF6"/>
<evidence type="ECO:0000256" key="1">
    <source>
        <dbReference type="SAM" id="MobiDB-lite"/>
    </source>
</evidence>
<evidence type="ECO:0000313" key="3">
    <source>
        <dbReference type="EMBL" id="KZV99563.1"/>
    </source>
</evidence>
<name>A0A165MPF6_EXIGL</name>
<organism evidence="3 4">
    <name type="scientific">Exidia glandulosa HHB12029</name>
    <dbReference type="NCBI Taxonomy" id="1314781"/>
    <lineage>
        <taxon>Eukaryota</taxon>
        <taxon>Fungi</taxon>
        <taxon>Dikarya</taxon>
        <taxon>Basidiomycota</taxon>
        <taxon>Agaricomycotina</taxon>
        <taxon>Agaricomycetes</taxon>
        <taxon>Auriculariales</taxon>
        <taxon>Exidiaceae</taxon>
        <taxon>Exidia</taxon>
    </lineage>
</organism>
<dbReference type="EMBL" id="KV425908">
    <property type="protein sequence ID" value="KZV99563.1"/>
    <property type="molecule type" value="Genomic_DNA"/>
</dbReference>
<dbReference type="Proteomes" id="UP000077266">
    <property type="component" value="Unassembled WGS sequence"/>
</dbReference>
<feature type="region of interest" description="Disordered" evidence="1">
    <location>
        <begin position="73"/>
        <end position="98"/>
    </location>
</feature>
<evidence type="ECO:0000256" key="2">
    <source>
        <dbReference type="SAM" id="SignalP"/>
    </source>
</evidence>
<keyword evidence="2" id="KW-0732">Signal</keyword>
<feature type="chain" id="PRO_5007862545" evidence="2">
    <location>
        <begin position="19"/>
        <end position="286"/>
    </location>
</feature>
<dbReference type="OrthoDB" id="4584900at2759"/>
<gene>
    <name evidence="3" type="ORF">EXIGLDRAFT_762442</name>
</gene>